<dbReference type="InterPro" id="IPR024775">
    <property type="entry name" value="DinB-like"/>
</dbReference>
<dbReference type="AlphaFoldDB" id="A0A9W6GD55"/>
<dbReference type="Gene3D" id="1.20.120.450">
    <property type="entry name" value="dinb family like domain"/>
    <property type="match status" value="1"/>
</dbReference>
<evidence type="ECO:0000313" key="2">
    <source>
        <dbReference type="EMBL" id="GLI44695.1"/>
    </source>
</evidence>
<evidence type="ECO:0000313" key="3">
    <source>
        <dbReference type="Proteomes" id="UP001144313"/>
    </source>
</evidence>
<dbReference type="SUPFAM" id="SSF109854">
    <property type="entry name" value="DinB/YfiT-like putative metalloenzymes"/>
    <property type="match status" value="1"/>
</dbReference>
<gene>
    <name evidence="2" type="ORF">GALLR39Z86_45450</name>
</gene>
<protein>
    <recommendedName>
        <fullName evidence="1">DinB-like domain-containing protein</fullName>
    </recommendedName>
</protein>
<dbReference type="InterPro" id="IPR034660">
    <property type="entry name" value="DinB/YfiT-like"/>
</dbReference>
<keyword evidence="3" id="KW-1185">Reference proteome</keyword>
<dbReference type="Pfam" id="PF12867">
    <property type="entry name" value="DinB_2"/>
    <property type="match status" value="1"/>
</dbReference>
<comment type="caution">
    <text evidence="2">The sequence shown here is derived from an EMBL/GenBank/DDBJ whole genome shotgun (WGS) entry which is preliminary data.</text>
</comment>
<name>A0A9W6GD55_9ACTN</name>
<dbReference type="Pfam" id="PF00805">
    <property type="entry name" value="Pentapeptide"/>
    <property type="match status" value="1"/>
</dbReference>
<dbReference type="Proteomes" id="UP001144313">
    <property type="component" value="Unassembled WGS sequence"/>
</dbReference>
<organism evidence="2 3">
    <name type="scientific">Glycomyces algeriensis</name>
    <dbReference type="NCBI Taxonomy" id="256037"/>
    <lineage>
        <taxon>Bacteria</taxon>
        <taxon>Bacillati</taxon>
        <taxon>Actinomycetota</taxon>
        <taxon>Actinomycetes</taxon>
        <taxon>Glycomycetales</taxon>
        <taxon>Glycomycetaceae</taxon>
        <taxon>Glycomyces</taxon>
    </lineage>
</organism>
<feature type="domain" description="DinB-like" evidence="1">
    <location>
        <begin position="98"/>
        <end position="242"/>
    </location>
</feature>
<dbReference type="EMBL" id="BSDT01000001">
    <property type="protein sequence ID" value="GLI44695.1"/>
    <property type="molecule type" value="Genomic_DNA"/>
</dbReference>
<accession>A0A9W6GD55</accession>
<reference evidence="2" key="1">
    <citation type="submission" date="2022-12" db="EMBL/GenBank/DDBJ databases">
        <title>Reference genome sequencing for broad-spectrum identification of bacterial and archaeal isolates by mass spectrometry.</title>
        <authorList>
            <person name="Sekiguchi Y."/>
            <person name="Tourlousse D.M."/>
        </authorList>
    </citation>
    <scope>NUCLEOTIDE SEQUENCE</scope>
    <source>
        <strain evidence="2">LLR39Z86</strain>
    </source>
</reference>
<proteinExistence type="predicted"/>
<sequence length="253" mass="28910">MTARFEHTDAFRGAVFQSVDLSEAVFRDCDLSRVRITGSAIPALRVSGHAGEIDRLMVNDVDVTDFVRDELDRRSPERVALRAARTPDDFRSMWEVQERLWEDAIARAERLPEATRNERVDDEWSFAETLRHLIFATDIWVGRMARGEARPFHRIGLPTGDYPTDAAREIGVDRDAQPSWDEILEVRAGRATMMRDAVAELTQAEFERVVTAEPAPTWGVKTLPVGRCLRVVLNEHCEHRRFALRDLAVLESR</sequence>
<dbReference type="InterPro" id="IPR001646">
    <property type="entry name" value="5peptide_repeat"/>
</dbReference>
<evidence type="ECO:0000259" key="1">
    <source>
        <dbReference type="Pfam" id="PF12867"/>
    </source>
</evidence>